<dbReference type="Pfam" id="PF00027">
    <property type="entry name" value="cNMP_binding"/>
    <property type="match status" value="1"/>
</dbReference>
<reference evidence="6 7" key="1">
    <citation type="submission" date="2017-05" db="EMBL/GenBank/DDBJ databases">
        <title>Vagococcus spp. assemblies.</title>
        <authorList>
            <person name="Gulvik C.A."/>
        </authorList>
    </citation>
    <scope>NUCLEOTIDE SEQUENCE [LARGE SCALE GENOMIC DNA]</scope>
    <source>
        <strain evidence="6 7">CCUG 41755</strain>
    </source>
</reference>
<dbReference type="GO" id="GO:0005829">
    <property type="term" value="C:cytosol"/>
    <property type="evidence" value="ECO:0007669"/>
    <property type="project" value="TreeGrafter"/>
</dbReference>
<comment type="caution">
    <text evidence="6">The sequence shown here is derived from an EMBL/GenBank/DDBJ whole genome shotgun (WGS) entry which is preliminary data.</text>
</comment>
<evidence type="ECO:0000313" key="7">
    <source>
        <dbReference type="Proteomes" id="UP000287101"/>
    </source>
</evidence>
<organism evidence="6 7">
    <name type="scientific">Vagococcus fessus</name>
    <dbReference type="NCBI Taxonomy" id="120370"/>
    <lineage>
        <taxon>Bacteria</taxon>
        <taxon>Bacillati</taxon>
        <taxon>Bacillota</taxon>
        <taxon>Bacilli</taxon>
        <taxon>Lactobacillales</taxon>
        <taxon>Enterococcaceae</taxon>
        <taxon>Vagococcus</taxon>
    </lineage>
</organism>
<evidence type="ECO:0000256" key="1">
    <source>
        <dbReference type="ARBA" id="ARBA00023015"/>
    </source>
</evidence>
<dbReference type="PROSITE" id="PS51063">
    <property type="entry name" value="HTH_CRP_2"/>
    <property type="match status" value="1"/>
</dbReference>
<dbReference type="RefSeq" id="WP_126831273.1">
    <property type="nucleotide sequence ID" value="NZ_CBCRYB010000004.1"/>
</dbReference>
<evidence type="ECO:0000256" key="3">
    <source>
        <dbReference type="ARBA" id="ARBA00023163"/>
    </source>
</evidence>
<feature type="domain" description="HTH crp-type" evidence="5">
    <location>
        <begin position="149"/>
        <end position="212"/>
    </location>
</feature>
<dbReference type="PANTHER" id="PTHR24567:SF26">
    <property type="entry name" value="REGULATORY PROTEIN YEIL"/>
    <property type="match status" value="1"/>
</dbReference>
<feature type="domain" description="Cyclic nucleotide-binding" evidence="4">
    <location>
        <begin position="15"/>
        <end position="135"/>
    </location>
</feature>
<dbReference type="Pfam" id="PF13545">
    <property type="entry name" value="HTH_Crp_2"/>
    <property type="match status" value="1"/>
</dbReference>
<gene>
    <name evidence="6" type="ORF">CBF31_04915</name>
</gene>
<keyword evidence="7" id="KW-1185">Reference proteome</keyword>
<dbReference type="CDD" id="cd00038">
    <property type="entry name" value="CAP_ED"/>
    <property type="match status" value="1"/>
</dbReference>
<sequence length="223" mass="25839">MKKIVLSQDDKQPRVLQSVRQITSLPLEKIAHLEQFEKGETIIAFNSQTEILYVLLEGTAKIYFIHEDGKRSIIHFVKPGEMIGELGLFGTEDYTKDVIAQTSCICLAISLSTHKEALLNDVTFLQEMNKYLVEKLLNRTERFSEGLNYPLVNRLAAFILYTEHEGIYHEKHTEVAEYLNVSYRHLLYTFEQLQEAGYIKKEKPTYRIIDRQALESLAKDIHS</sequence>
<dbReference type="SUPFAM" id="SSF51206">
    <property type="entry name" value="cAMP-binding domain-like"/>
    <property type="match status" value="1"/>
</dbReference>
<dbReference type="AlphaFoldDB" id="A0A430A7L0"/>
<evidence type="ECO:0008006" key="8">
    <source>
        <dbReference type="Google" id="ProtNLM"/>
    </source>
</evidence>
<evidence type="ECO:0000259" key="4">
    <source>
        <dbReference type="PROSITE" id="PS50042"/>
    </source>
</evidence>
<dbReference type="OrthoDB" id="581021at2"/>
<dbReference type="InterPro" id="IPR018490">
    <property type="entry name" value="cNMP-bd_dom_sf"/>
</dbReference>
<dbReference type="GO" id="GO:0003700">
    <property type="term" value="F:DNA-binding transcription factor activity"/>
    <property type="evidence" value="ECO:0007669"/>
    <property type="project" value="TreeGrafter"/>
</dbReference>
<dbReference type="InterPro" id="IPR000595">
    <property type="entry name" value="cNMP-bd_dom"/>
</dbReference>
<keyword evidence="1" id="KW-0805">Transcription regulation</keyword>
<dbReference type="InterPro" id="IPR014710">
    <property type="entry name" value="RmlC-like_jellyroll"/>
</dbReference>
<keyword evidence="2" id="KW-0238">DNA-binding</keyword>
<dbReference type="EMBL" id="NGJY01000002">
    <property type="protein sequence ID" value="RSU03061.1"/>
    <property type="molecule type" value="Genomic_DNA"/>
</dbReference>
<dbReference type="Proteomes" id="UP000287101">
    <property type="component" value="Unassembled WGS sequence"/>
</dbReference>
<dbReference type="Gene3D" id="2.60.120.10">
    <property type="entry name" value="Jelly Rolls"/>
    <property type="match status" value="1"/>
</dbReference>
<dbReference type="InterPro" id="IPR012318">
    <property type="entry name" value="HTH_CRP"/>
</dbReference>
<dbReference type="InterPro" id="IPR050397">
    <property type="entry name" value="Env_Response_Regulators"/>
</dbReference>
<dbReference type="PROSITE" id="PS50042">
    <property type="entry name" value="CNMP_BINDING_3"/>
    <property type="match status" value="1"/>
</dbReference>
<evidence type="ECO:0000256" key="2">
    <source>
        <dbReference type="ARBA" id="ARBA00023125"/>
    </source>
</evidence>
<dbReference type="SUPFAM" id="SSF46785">
    <property type="entry name" value="Winged helix' DNA-binding domain"/>
    <property type="match status" value="1"/>
</dbReference>
<evidence type="ECO:0000313" key="6">
    <source>
        <dbReference type="EMBL" id="RSU03061.1"/>
    </source>
</evidence>
<keyword evidence="3" id="KW-0804">Transcription</keyword>
<dbReference type="NCBIfam" id="NF007707">
    <property type="entry name" value="PRK10402.1"/>
    <property type="match status" value="1"/>
</dbReference>
<dbReference type="InterPro" id="IPR036390">
    <property type="entry name" value="WH_DNA-bd_sf"/>
</dbReference>
<dbReference type="PANTHER" id="PTHR24567">
    <property type="entry name" value="CRP FAMILY TRANSCRIPTIONAL REGULATORY PROTEIN"/>
    <property type="match status" value="1"/>
</dbReference>
<dbReference type="SMART" id="SM00100">
    <property type="entry name" value="cNMP"/>
    <property type="match status" value="1"/>
</dbReference>
<dbReference type="GO" id="GO:0003677">
    <property type="term" value="F:DNA binding"/>
    <property type="evidence" value="ECO:0007669"/>
    <property type="project" value="UniProtKB-KW"/>
</dbReference>
<accession>A0A430A7L0</accession>
<name>A0A430A7L0_9ENTE</name>
<proteinExistence type="predicted"/>
<protein>
    <recommendedName>
        <fullName evidence="8">Cyclic nucleotide-binding domain-containing protein</fullName>
    </recommendedName>
</protein>
<evidence type="ECO:0000259" key="5">
    <source>
        <dbReference type="PROSITE" id="PS51063"/>
    </source>
</evidence>